<reference evidence="2" key="1">
    <citation type="submission" date="2021-01" db="EMBL/GenBank/DDBJ databases">
        <authorList>
            <consortium name="Genoscope - CEA"/>
            <person name="William W."/>
        </authorList>
    </citation>
    <scope>NUCLEOTIDE SEQUENCE</scope>
</reference>
<evidence type="ECO:0000313" key="3">
    <source>
        <dbReference type="Proteomes" id="UP000688137"/>
    </source>
</evidence>
<feature type="region of interest" description="Disordered" evidence="1">
    <location>
        <begin position="263"/>
        <end position="294"/>
    </location>
</feature>
<accession>A0A8S1JPF9</accession>
<dbReference type="EMBL" id="CAJJDM010000003">
    <property type="protein sequence ID" value="CAD8044204.1"/>
    <property type="molecule type" value="Genomic_DNA"/>
</dbReference>
<name>A0A8S1JPF9_PARPR</name>
<feature type="compositionally biased region" description="Low complexity" evidence="1">
    <location>
        <begin position="285"/>
        <end position="294"/>
    </location>
</feature>
<comment type="caution">
    <text evidence="2">The sequence shown here is derived from an EMBL/GenBank/DDBJ whole genome shotgun (WGS) entry which is preliminary data.</text>
</comment>
<keyword evidence="3" id="KW-1185">Reference proteome</keyword>
<gene>
    <name evidence="2" type="ORF">PPRIM_AZ9-3.1.T0060286</name>
</gene>
<evidence type="ECO:0000313" key="2">
    <source>
        <dbReference type="EMBL" id="CAD8044204.1"/>
    </source>
</evidence>
<organism evidence="2 3">
    <name type="scientific">Paramecium primaurelia</name>
    <dbReference type="NCBI Taxonomy" id="5886"/>
    <lineage>
        <taxon>Eukaryota</taxon>
        <taxon>Sar</taxon>
        <taxon>Alveolata</taxon>
        <taxon>Ciliophora</taxon>
        <taxon>Intramacronucleata</taxon>
        <taxon>Oligohymenophorea</taxon>
        <taxon>Peniculida</taxon>
        <taxon>Parameciidae</taxon>
        <taxon>Paramecium</taxon>
    </lineage>
</organism>
<sequence>MCAYVITFPIWKGQQWSAFRGHVKLSNEQVLIARFNDTAYIEQELRFLEQHQRVKSKVEGKYIKPVYNLLPMIVQIIRTPTFIDVLFDNCVDWQLTGGNLQHLLRIYFAYDIYKGQSPRDCTIENIMRNGDSIVVLDFGLRKRTENYCAYWNPMILKGKQCLSQYQWSLGIMYLVMTNGSFIINEINKRIQIWVNGGKLDLVQLVTTKKQSIISLLQQLLNPENPIPWEQIPHHSAFRDDPKCKAILKLYEVRSMSDLKIRSASRLSSKQSGRKTQRTSIVLHESTSNSNQSTSNQSLISKISSLYKNKFIEEHKQRCNSSVKTTKQINNFFSTNKMKLKFATKQSDHTVQLSCDLRSLRTGSNLSNIGLTQRIDESDDKKFNRRLSQQEIENDKIRSRVSSIRMAIKEYKAKSLRHLSQDSNPIIQNSVELAQPDNYIQLIKRPQVEIEILTQKYLRSLECINIIGQTVAKAIEFLDALQNFWIIPLFLVFKRMLQLRLEVEKFLEAQINSFNIDQWKEVCNSREYLQFLSRIKSDNCLVKNEMILLMQASQTKADQLDKNKREKVLWFLNDNLDTNIQPICLSYMKDQLLVAVIDKRGLSREPIEWLKLQLSLKASIIITQLPVLVCESNEFSYETYLECQDSQNYTQILKYCEELQINI</sequence>
<dbReference type="AlphaFoldDB" id="A0A8S1JPF9"/>
<evidence type="ECO:0008006" key="4">
    <source>
        <dbReference type="Google" id="ProtNLM"/>
    </source>
</evidence>
<evidence type="ECO:0000256" key="1">
    <source>
        <dbReference type="SAM" id="MobiDB-lite"/>
    </source>
</evidence>
<dbReference type="Proteomes" id="UP000688137">
    <property type="component" value="Unassembled WGS sequence"/>
</dbReference>
<protein>
    <recommendedName>
        <fullName evidence="4">Protein kinase domain-containing protein</fullName>
    </recommendedName>
</protein>
<proteinExistence type="predicted"/>
<dbReference type="OMA" id="EMILLMQ"/>